<reference evidence="6" key="1">
    <citation type="submission" date="2022-06" db="EMBL/GenBank/DDBJ databases">
        <title>Uncovering the hologenomic basis of an extraordinary plant invasion.</title>
        <authorList>
            <person name="Bieker V.C."/>
            <person name="Martin M.D."/>
            <person name="Gilbert T."/>
            <person name="Hodgins K."/>
            <person name="Battlay P."/>
            <person name="Petersen B."/>
            <person name="Wilson J."/>
        </authorList>
    </citation>
    <scope>NUCLEOTIDE SEQUENCE</scope>
    <source>
        <strain evidence="6">AA19_3_7</strain>
        <tissue evidence="6">Leaf</tissue>
    </source>
</reference>
<dbReference type="InterPro" id="IPR049163">
    <property type="entry name" value="Pif1-like_2B_dom"/>
</dbReference>
<dbReference type="EMBL" id="JAMZMK010011385">
    <property type="protein sequence ID" value="KAI7727414.1"/>
    <property type="molecule type" value="Genomic_DNA"/>
</dbReference>
<evidence type="ECO:0000259" key="5">
    <source>
        <dbReference type="Pfam" id="PF21530"/>
    </source>
</evidence>
<keyword evidence="1" id="KW-0227">DNA damage</keyword>
<feature type="domain" description="DNA helicase Pif1-like 2B" evidence="5">
    <location>
        <begin position="1194"/>
        <end position="1237"/>
    </location>
</feature>
<feature type="domain" description="DNA helicase Pif1-like DEAD-box helicase" evidence="3">
    <location>
        <begin position="897"/>
        <end position="1103"/>
    </location>
</feature>
<dbReference type="GO" id="GO:0043139">
    <property type="term" value="F:5'-3' DNA helicase activity"/>
    <property type="evidence" value="ECO:0007669"/>
    <property type="project" value="UniProtKB-EC"/>
</dbReference>
<dbReference type="SUPFAM" id="SSF52540">
    <property type="entry name" value="P-loop containing nucleoside triphosphate hydrolases"/>
    <property type="match status" value="2"/>
</dbReference>
<feature type="compositionally biased region" description="Acidic residues" evidence="2">
    <location>
        <begin position="310"/>
        <end position="320"/>
    </location>
</feature>
<dbReference type="Gene3D" id="3.40.50.300">
    <property type="entry name" value="P-loop containing nucleotide triphosphate hydrolases"/>
    <property type="match status" value="1"/>
</dbReference>
<dbReference type="Proteomes" id="UP001206925">
    <property type="component" value="Unassembled WGS sequence"/>
</dbReference>
<dbReference type="GO" id="GO:0006310">
    <property type="term" value="P:DNA recombination"/>
    <property type="evidence" value="ECO:0007669"/>
    <property type="project" value="UniProtKB-KW"/>
</dbReference>
<keyword evidence="1" id="KW-0547">Nucleotide-binding</keyword>
<keyword evidence="1" id="KW-0067">ATP-binding</keyword>
<accession>A0AAD5BSM2</accession>
<evidence type="ECO:0000256" key="2">
    <source>
        <dbReference type="SAM" id="MobiDB-lite"/>
    </source>
</evidence>
<dbReference type="PANTHER" id="PTHR10492">
    <property type="match status" value="1"/>
</dbReference>
<dbReference type="GO" id="GO:0016787">
    <property type="term" value="F:hydrolase activity"/>
    <property type="evidence" value="ECO:0007669"/>
    <property type="project" value="UniProtKB-KW"/>
</dbReference>
<dbReference type="Pfam" id="PF14214">
    <property type="entry name" value="Helitron_like_N"/>
    <property type="match status" value="2"/>
</dbReference>
<comment type="catalytic activity">
    <reaction evidence="1">
        <text>ATP + H2O = ADP + phosphate + H(+)</text>
        <dbReference type="Rhea" id="RHEA:13065"/>
        <dbReference type="ChEBI" id="CHEBI:15377"/>
        <dbReference type="ChEBI" id="CHEBI:15378"/>
        <dbReference type="ChEBI" id="CHEBI:30616"/>
        <dbReference type="ChEBI" id="CHEBI:43474"/>
        <dbReference type="ChEBI" id="CHEBI:456216"/>
        <dbReference type="EC" id="5.6.2.3"/>
    </reaction>
</comment>
<evidence type="ECO:0000313" key="7">
    <source>
        <dbReference type="Proteomes" id="UP001206925"/>
    </source>
</evidence>
<feature type="compositionally biased region" description="Polar residues" evidence="2">
    <location>
        <begin position="36"/>
        <end position="46"/>
    </location>
</feature>
<evidence type="ECO:0000313" key="6">
    <source>
        <dbReference type="EMBL" id="KAI7727414.1"/>
    </source>
</evidence>
<keyword evidence="7" id="KW-1185">Reference proteome</keyword>
<comment type="cofactor">
    <cofactor evidence="1">
        <name>Mg(2+)</name>
        <dbReference type="ChEBI" id="CHEBI:18420"/>
    </cofactor>
</comment>
<keyword evidence="1" id="KW-0378">Hydrolase</keyword>
<dbReference type="AlphaFoldDB" id="A0AAD5BSM2"/>
<feature type="compositionally biased region" description="Basic and acidic residues" evidence="2">
    <location>
        <begin position="1"/>
        <end position="23"/>
    </location>
</feature>
<name>A0AAD5BSM2_AMBAR</name>
<evidence type="ECO:0000259" key="4">
    <source>
        <dbReference type="Pfam" id="PF14214"/>
    </source>
</evidence>
<feature type="region of interest" description="Disordered" evidence="2">
    <location>
        <begin position="305"/>
        <end position="327"/>
    </location>
</feature>
<dbReference type="InterPro" id="IPR025476">
    <property type="entry name" value="Helitron_helicase-like"/>
</dbReference>
<keyword evidence="1" id="KW-0233">DNA recombination</keyword>
<evidence type="ECO:0000256" key="1">
    <source>
        <dbReference type="RuleBase" id="RU363044"/>
    </source>
</evidence>
<dbReference type="EC" id="5.6.2.3" evidence="1"/>
<dbReference type="GO" id="GO:0006281">
    <property type="term" value="P:DNA repair"/>
    <property type="evidence" value="ECO:0007669"/>
    <property type="project" value="UniProtKB-KW"/>
</dbReference>
<proteinExistence type="inferred from homology"/>
<feature type="domain" description="Helitron helicase-like" evidence="4">
    <location>
        <begin position="336"/>
        <end position="400"/>
    </location>
</feature>
<protein>
    <recommendedName>
        <fullName evidence="1">ATP-dependent DNA helicase</fullName>
        <ecNumber evidence="1">5.6.2.3</ecNumber>
    </recommendedName>
</protein>
<dbReference type="Pfam" id="PF05970">
    <property type="entry name" value="PIF1"/>
    <property type="match status" value="1"/>
</dbReference>
<comment type="caution">
    <text evidence="6">The sequence shown here is derived from an EMBL/GenBank/DDBJ whole genome shotgun (WGS) entry which is preliminary data.</text>
</comment>
<feature type="non-terminal residue" evidence="6">
    <location>
        <position position="1"/>
    </location>
</feature>
<dbReference type="PANTHER" id="PTHR10492:SF94">
    <property type="entry name" value="ATP-DEPENDENT DNA HELICASE"/>
    <property type="match status" value="1"/>
</dbReference>
<feature type="region of interest" description="Disordered" evidence="2">
    <location>
        <begin position="1"/>
        <end position="59"/>
    </location>
</feature>
<dbReference type="InterPro" id="IPR010285">
    <property type="entry name" value="DNA_helicase_pif1-like_DEAD"/>
</dbReference>
<dbReference type="Pfam" id="PF21530">
    <property type="entry name" value="Pif1_2B_dom"/>
    <property type="match status" value="1"/>
</dbReference>
<comment type="similarity">
    <text evidence="1">Belongs to the helicase family.</text>
</comment>
<dbReference type="GO" id="GO:0005524">
    <property type="term" value="F:ATP binding"/>
    <property type="evidence" value="ECO:0007669"/>
    <property type="project" value="UniProtKB-KW"/>
</dbReference>
<evidence type="ECO:0000259" key="3">
    <source>
        <dbReference type="Pfam" id="PF05970"/>
    </source>
</evidence>
<feature type="compositionally biased region" description="Basic and acidic residues" evidence="2">
    <location>
        <begin position="49"/>
        <end position="58"/>
    </location>
</feature>
<keyword evidence="1" id="KW-0234">DNA repair</keyword>
<gene>
    <name evidence="6" type="ORF">M8C21_025563</name>
</gene>
<keyword evidence="1" id="KW-0347">Helicase</keyword>
<feature type="domain" description="Helitron helicase-like" evidence="4">
    <location>
        <begin position="404"/>
        <end position="453"/>
    </location>
</feature>
<sequence length="1264" mass="145047">CDPYLEPHLHLDMDMPPREHKDVAGTSSHKQHYPGPSTSSALQTPYNKRCNDSHDATRRLRTTSRRILVEQGNNTNSHLDESILTPTSTLHLDIGIPQIDHNIVPDFLPDRQSLPPDYVPISDDTPIRQDNNITQAGTSYLDIDLNMPPPDHDDAPEDSEDNELDARLLWPNLDRNITEVLTRVLSNNPYVKTFRSLADLGPLDNYRVTLNASVELDQRVYNRPTTSEVAGIWVEGNDDITSYKRSIVVYGRSGQPQTIQPYLSCYDPLSYPLFFPHGEPGWHSGIPRQGVEANATFEANVTFEANATDNEQESDEDNTEEETKRRNRTTVSMREYYCYRFQIRPTQNILLLGGRLLQQFTVDTYIKLETARLQYYHHNQTKIRADLYQGIVDCINAGDAQPNRIDLVARVFRAKLEELKKQLFQKHILGEVKAYVYVIEFQKRGLPHAHFLLIMYPHHKVINPDQYDQFVSAEIPSMERFPQLHEIVVKHMIHGPCGPLRTNSPCMQGTPKLCRFRYPRQFNDQTRQGEDAYPLYRRRNNGIRVDVRGKTLDNRWVVPYNPTLLMLFNCHINVEICSSIKSVKYLFKYIYKGHDKQVIQVEPDAENVIIDEIRRYQDARYVSPPEAMWRIFSFTLSQIQPTVLTLQLHLPDKQMVTFTEKSNMRNVVKKERNKKTMLTAFFEENRLHPEARNHLYKDFPKHYTWSTKKRCWKPRARIPQKGRIVTANPAEGERYYLRLLLTSVRGPTSFEHLRTVNDVLHATFRKAAQELGLIENDDILSQCLEEASIFQFPNALRRLFATILIFCEPGDVRQLWSSHFDALSEDHRLHSQNMTHVQNLVLTEIETHLQSMGKSLNDYDLPRPSQPLHNQHTTHRDIQEECSIVVHPTDLQAKNLLNCDQKRAFDEIMRHINHAIPAVFFIDGPGGTGKTFLYKALLAEVRSHGHVALATASSGAAANNMPGGRTAHSRFKIPTKLDNNSLCGIEKQSGRAQLIRLAKLIIWDEASMARRQSIEAVDRTFQDITGINLPFGGKIMVMGGDFRQVLPVIKRGTRAQIVDASLRMSPIWSVTKKVRLSINMRALTDPWFSEFLLRVGNGTEETTDGNQIRIPDDMTIPFTTKENSIKQLIKSIFPSLNSGAQSSDYITSRAILTTRNESVDEINNQMIDIFQGEERHYYSFDEVDDDQHHLYPIEFLNSLNVSGIPPHKLRLKVGCPIILLRNIDPSNGLCNGTRLICKRFERNVIDAEIAVGEHKDLQGMVDLT</sequence>
<dbReference type="InterPro" id="IPR027417">
    <property type="entry name" value="P-loop_NTPase"/>
</dbReference>
<organism evidence="6 7">
    <name type="scientific">Ambrosia artemisiifolia</name>
    <name type="common">Common ragweed</name>
    <dbReference type="NCBI Taxonomy" id="4212"/>
    <lineage>
        <taxon>Eukaryota</taxon>
        <taxon>Viridiplantae</taxon>
        <taxon>Streptophyta</taxon>
        <taxon>Embryophyta</taxon>
        <taxon>Tracheophyta</taxon>
        <taxon>Spermatophyta</taxon>
        <taxon>Magnoliopsida</taxon>
        <taxon>eudicotyledons</taxon>
        <taxon>Gunneridae</taxon>
        <taxon>Pentapetalae</taxon>
        <taxon>asterids</taxon>
        <taxon>campanulids</taxon>
        <taxon>Asterales</taxon>
        <taxon>Asteraceae</taxon>
        <taxon>Asteroideae</taxon>
        <taxon>Heliantheae alliance</taxon>
        <taxon>Heliantheae</taxon>
        <taxon>Ambrosia</taxon>
    </lineage>
</organism>
<dbReference type="GO" id="GO:0000723">
    <property type="term" value="P:telomere maintenance"/>
    <property type="evidence" value="ECO:0007669"/>
    <property type="project" value="InterPro"/>
</dbReference>